<dbReference type="Proteomes" id="UP000063429">
    <property type="component" value="Chromosome"/>
</dbReference>
<dbReference type="EMBL" id="CP011409">
    <property type="protein sequence ID" value="AKZ64652.1"/>
    <property type="molecule type" value="Genomic_DNA"/>
</dbReference>
<organism evidence="2 3">
    <name type="scientific">Herbaspirillum hiltneri N3</name>
    <dbReference type="NCBI Taxonomy" id="1262470"/>
    <lineage>
        <taxon>Bacteria</taxon>
        <taxon>Pseudomonadati</taxon>
        <taxon>Pseudomonadota</taxon>
        <taxon>Betaproteobacteria</taxon>
        <taxon>Burkholderiales</taxon>
        <taxon>Oxalobacteraceae</taxon>
        <taxon>Herbaspirillum</taxon>
    </lineage>
</organism>
<feature type="region of interest" description="Disordered" evidence="1">
    <location>
        <begin position="645"/>
        <end position="678"/>
    </location>
</feature>
<gene>
    <name evidence="2" type="ORF">F506_20120</name>
</gene>
<name>A0ABM5V4S0_9BURK</name>
<evidence type="ECO:0008006" key="4">
    <source>
        <dbReference type="Google" id="ProtNLM"/>
    </source>
</evidence>
<keyword evidence="3" id="KW-1185">Reference proteome</keyword>
<accession>A0ABM5V4S0</accession>
<evidence type="ECO:0000256" key="1">
    <source>
        <dbReference type="SAM" id="MobiDB-lite"/>
    </source>
</evidence>
<dbReference type="Gene3D" id="3.30.420.10">
    <property type="entry name" value="Ribonuclease H-like superfamily/Ribonuclease H"/>
    <property type="match status" value="1"/>
</dbReference>
<feature type="compositionally biased region" description="Acidic residues" evidence="1">
    <location>
        <begin position="668"/>
        <end position="678"/>
    </location>
</feature>
<proteinExistence type="predicted"/>
<dbReference type="InterPro" id="IPR036397">
    <property type="entry name" value="RNaseH_sf"/>
</dbReference>
<protein>
    <recommendedName>
        <fullName evidence="4">Mu transposase-like protein</fullName>
    </recommendedName>
</protein>
<evidence type="ECO:0000313" key="3">
    <source>
        <dbReference type="Proteomes" id="UP000063429"/>
    </source>
</evidence>
<evidence type="ECO:0000313" key="2">
    <source>
        <dbReference type="EMBL" id="AKZ64652.1"/>
    </source>
</evidence>
<sequence>MRVAEHGHPEQMNELAFPLGTNSQLDLRRQVVAFIDVTWGDRILSDRRAQAESVKVAADRFSVDEDSVRKWIQRHLFYGKHENALVDHNWLKGAPEVSRLNLKDADGRPIRCGRPPKTQGTFKKKGHQVLRLTGHLLAEYTNFIKEQAYDTDDSFPIIFLRWTLSRVATTRDKEGHRIYVPINPRILPSDQNMKIRGRKLLKEFRDEREAKKPVPTGSKGGSVHDILHDQLPVLQIDGTTADNFLLYGNHRIKIEGRGKPTVLLGVCPHSSAIVGWHVTFGAENGDGYRRCVFNAAIPKTRILMRWKVSHLKGFVYGCASEVFTDRGPGISMATTTSLVGRFRMHASMAAPGTPPAKGPAEEVMGYFQTALAEQPGSTKKTGDQAKDRTRRLTAPDGAISMERFMQALLTAISRRNLLTNASHLLTPDHMKGEISKPVMGSPAEIYKANKLARTGDASWDFAPDDVFRRLCEEKTRKVNRDGLLRHGTHDFSSNELKLFARSYARLHGGASVSIKYYVIPDAPFLLLWELDGFGLGILEPTGKTKKFNEDGTDYSIEYQKIVRKFLGAEAHFIGKEAVVEAEILMKRLIESSRNGVSKMTQDRIDDVEEHADDEIPEYVRDAKPRTKARAVHDRDEVETMVEDFPQMPATPTSPETHVAHPPTYQSSIDDEQELFTDF</sequence>
<reference evidence="3" key="1">
    <citation type="journal article" date="2015" name="Genome Announc.">
        <title>Complete Genome Sequence of Herbaspirillum hiltneri N3 (DSM 17495), Isolated from Surface-Sterilized Wheat Roots.</title>
        <authorList>
            <person name="Guizelini D."/>
            <person name="Saizaki P.M."/>
            <person name="Coimbra N.A."/>
            <person name="Weiss V.A."/>
            <person name="Faoro H."/>
            <person name="Sfeir M.Z."/>
            <person name="Baura V.A."/>
            <person name="Monteiro R.A."/>
            <person name="Chubatsu L.S."/>
            <person name="Souza E.M."/>
            <person name="Cruz L.M."/>
            <person name="Pedrosa F.O."/>
            <person name="Raittz R.T."/>
            <person name="Marchaukoski J.N."/>
            <person name="Steffens M.B."/>
        </authorList>
    </citation>
    <scope>NUCLEOTIDE SEQUENCE [LARGE SCALE GENOMIC DNA]</scope>
    <source>
        <strain evidence="3">N3</strain>
    </source>
</reference>